<dbReference type="EMBL" id="BORR01000036">
    <property type="protein sequence ID" value="GIO40163.1"/>
    <property type="molecule type" value="Genomic_DNA"/>
</dbReference>
<dbReference type="InterPro" id="IPR051465">
    <property type="entry name" value="Cell_Envelope_Struct_Comp"/>
</dbReference>
<dbReference type="InterPro" id="IPR044016">
    <property type="entry name" value="Big_13"/>
</dbReference>
<dbReference type="InterPro" id="IPR011050">
    <property type="entry name" value="Pectin_lyase_fold/virulence"/>
</dbReference>
<dbReference type="SUPFAM" id="SSF51126">
    <property type="entry name" value="Pectin lyase-like"/>
    <property type="match status" value="1"/>
</dbReference>
<dbReference type="Proteomes" id="UP000681162">
    <property type="component" value="Unassembled WGS sequence"/>
</dbReference>
<evidence type="ECO:0000313" key="5">
    <source>
        <dbReference type="Proteomes" id="UP000681162"/>
    </source>
</evidence>
<feature type="compositionally biased region" description="Polar residues" evidence="1">
    <location>
        <begin position="1016"/>
        <end position="1032"/>
    </location>
</feature>
<organism evidence="4 5">
    <name type="scientific">Paenibacillus antibioticophila</name>
    <dbReference type="NCBI Taxonomy" id="1274374"/>
    <lineage>
        <taxon>Bacteria</taxon>
        <taxon>Bacillati</taxon>
        <taxon>Bacillota</taxon>
        <taxon>Bacilli</taxon>
        <taxon>Bacillales</taxon>
        <taxon>Paenibacillaceae</taxon>
        <taxon>Paenibacillus</taxon>
    </lineage>
</organism>
<proteinExistence type="predicted"/>
<dbReference type="InterPro" id="IPR001119">
    <property type="entry name" value="SLH_dom"/>
</dbReference>
<feature type="signal peptide" evidence="2">
    <location>
        <begin position="1"/>
        <end position="29"/>
    </location>
</feature>
<keyword evidence="2" id="KW-0732">Signal</keyword>
<feature type="compositionally biased region" description="Basic and acidic residues" evidence="1">
    <location>
        <begin position="967"/>
        <end position="979"/>
    </location>
</feature>
<dbReference type="InterPro" id="IPR013783">
    <property type="entry name" value="Ig-like_fold"/>
</dbReference>
<sequence length="1427" mass="151008">MKVMKMLQMSLLIFSVMLTSVFTPIATSAAASVTVYVSDEGDDTTGKGDITEPYATLKKAVDEAVAKAIDASADAATVILQGDLPSTAKQILNTGSVAVTITSDGPQLHSIIREQNYYGSMIQIDGGKVTFDNLIIDGNNYQINSSNAGVPNPVAIQVNSGTVTFRNTELKNHHITGNTSTAVVFTTSNSARTIIEEGTYIHSNTVGGDGSVLGAGTSGFLSMKNGLITENAVVEGSNAVIILIGRNNWPSYAMTGGEIKNNSVSTVAISKLPGASVLAFGGTAYVYDNLNKAGEQGNVKLGNTAARDSAYLTIIEPMQDGSKVGVYADLMPDKTINPIVDVAIGIGDAGNISGFPIGKFESKTHIATADDAKSFISDKSTDAAIEYEAAATSTKAKVILKYQDPVVVDVTDDGDPTTHPAGGTVKFDTVGTPAGNLEDATVTISLVSLYKGYDEVIRSAPIDVAADGSWSHPDWDDPRLNNLPPGDYQWEIRAELNGISDTKIIKFSIIDTQPLKDLVDVVEALQETDYTAASWGELEGKLADAYTVLGQDLSTLTQREVDDALAELQAAYDALQRLPVLESAVIKQTVSEGNKVILTFDQEMEITDLNGFSILVDGTPVTMQTVIFNEDPADAKNVILTLPPGTDVNGKSATITYDGSGSLKGKNGAPAAPFNDRKAEDPFTAALTIITPTSGAKAEVTRPDMNGKAEAGSSVTVAVYDENDSLVTGAGGIAVIDGGGNWTFKPLVDLPDGKYKIQATAIKGSTTAMKEQFFEVSIPVAIRIDQPNGNIVTDSKPVFKGTTDAGATVTVEIKDKDGKIINRPAVQVNDDGSWSFKPDNDLADGTYTFEVTATRDGKSNQVSKTITVSATNYSTLDGLQLNSWNETPIGLSPFFNGSITEYRASVTNSVHSVKVTPTAQDLGAKITVSINSGPEQEVTNGMSSGNLPLNAGVNTIVVKVTDSKGHETEYRLTVTRESDNGENNGGNNGGNGSGGSTPVPQPISTPAPEPAKDNLETTVNGNSGSFATSKQTGDNQTAVLIDANKLTQVLITGTAQQLEVYSPNESNLQVDGLTADTLKQLADKGANLNIGNPLAIYPVPGGKMDLNSISKQLGDAALNDIAVHVNIARSSDALINNAKIEATAGGYELLVTPVDLDLTFTNEGKTIRSGQLNDYASKYIALPEGIDPNRITTGVIINPDGSVFHVPTVVTQIDNRYFALINDLRSSGSYSVIWNPKDFDDVQYHWGRADVNNIAARLSLKGNGDNTFSPSRQVTRSEFAEIIVLGLGLMRQDAPQNIFPDVPASAWYRDAVALADEFGIVRGYDNGHFEGGQQITREQGFAMIARAYRLIQSEEVPNQEQIASTLAPYADEANVAAWAKADVAQLITAGIIQGNGPELLSPKAQMTRAEVAALMARMLKVTDLIDK</sequence>
<gene>
    <name evidence="4" type="ORF">J41TS12_50240</name>
</gene>
<keyword evidence="5" id="KW-1185">Reference proteome</keyword>
<feature type="compositionally biased region" description="Pro residues" evidence="1">
    <location>
        <begin position="999"/>
        <end position="1009"/>
    </location>
</feature>
<comment type="caution">
    <text evidence="4">The sequence shown here is derived from an EMBL/GenBank/DDBJ whole genome shotgun (WGS) entry which is preliminary data.</text>
</comment>
<evidence type="ECO:0000313" key="4">
    <source>
        <dbReference type="EMBL" id="GIO40163.1"/>
    </source>
</evidence>
<dbReference type="Pfam" id="PF12733">
    <property type="entry name" value="Cadherin-like"/>
    <property type="match status" value="1"/>
</dbReference>
<feature type="compositionally biased region" description="Gly residues" evidence="1">
    <location>
        <begin position="983"/>
        <end position="995"/>
    </location>
</feature>
<dbReference type="Gene3D" id="1.20.1270.70">
    <property type="entry name" value="Designed single chain three-helix bundle"/>
    <property type="match status" value="1"/>
</dbReference>
<feature type="chain" id="PRO_5038779648" description="SLH domain-containing protein" evidence="2">
    <location>
        <begin position="30"/>
        <end position="1427"/>
    </location>
</feature>
<evidence type="ECO:0000256" key="2">
    <source>
        <dbReference type="SAM" id="SignalP"/>
    </source>
</evidence>
<dbReference type="InterPro" id="IPR025883">
    <property type="entry name" value="Cadherin-like_domain"/>
</dbReference>
<protein>
    <recommendedName>
        <fullName evidence="3">SLH domain-containing protein</fullName>
    </recommendedName>
</protein>
<dbReference type="PROSITE" id="PS51272">
    <property type="entry name" value="SLH"/>
    <property type="match status" value="3"/>
</dbReference>
<feature type="domain" description="SLH" evidence="3">
    <location>
        <begin position="1234"/>
        <end position="1294"/>
    </location>
</feature>
<feature type="domain" description="SLH" evidence="3">
    <location>
        <begin position="1295"/>
        <end position="1358"/>
    </location>
</feature>
<dbReference type="Pfam" id="PF19077">
    <property type="entry name" value="Big_13"/>
    <property type="match status" value="1"/>
</dbReference>
<feature type="region of interest" description="Disordered" evidence="1">
    <location>
        <begin position="967"/>
        <end position="1032"/>
    </location>
</feature>
<evidence type="ECO:0000256" key="1">
    <source>
        <dbReference type="SAM" id="MobiDB-lite"/>
    </source>
</evidence>
<dbReference type="Gene3D" id="2.60.40.10">
    <property type="entry name" value="Immunoglobulins"/>
    <property type="match status" value="3"/>
</dbReference>
<name>A0A919XYS8_9BACL</name>
<feature type="domain" description="SLH" evidence="3">
    <location>
        <begin position="1366"/>
        <end position="1427"/>
    </location>
</feature>
<reference evidence="4 5" key="1">
    <citation type="submission" date="2021-03" db="EMBL/GenBank/DDBJ databases">
        <title>Antimicrobial resistance genes in bacteria isolated from Japanese honey, and their potential for conferring macrolide and lincosamide resistance in the American foulbrood pathogen Paenibacillus larvae.</title>
        <authorList>
            <person name="Okamoto M."/>
            <person name="Kumagai M."/>
            <person name="Kanamori H."/>
            <person name="Takamatsu D."/>
        </authorList>
    </citation>
    <scope>NUCLEOTIDE SEQUENCE [LARGE SCALE GENOMIC DNA]</scope>
    <source>
        <strain evidence="4 5">J41TS12</strain>
    </source>
</reference>
<evidence type="ECO:0000259" key="3">
    <source>
        <dbReference type="PROSITE" id="PS51272"/>
    </source>
</evidence>
<dbReference type="PANTHER" id="PTHR43308">
    <property type="entry name" value="OUTER MEMBRANE PROTEIN ALPHA-RELATED"/>
    <property type="match status" value="1"/>
</dbReference>
<dbReference type="Pfam" id="PF00395">
    <property type="entry name" value="SLH"/>
    <property type="match status" value="3"/>
</dbReference>
<accession>A0A919XYS8</accession>